<comment type="caution">
    <text evidence="4">The sequence shown here is derived from an EMBL/GenBank/DDBJ whole genome shotgun (WGS) entry which is preliminary data.</text>
</comment>
<gene>
    <name evidence="4" type="ORF">J2S57_001448</name>
</gene>
<dbReference type="PANTHER" id="PTHR36933">
    <property type="entry name" value="SLL0788 PROTEIN"/>
    <property type="match status" value="1"/>
</dbReference>
<dbReference type="Proteomes" id="UP001235712">
    <property type="component" value="Unassembled WGS sequence"/>
</dbReference>
<keyword evidence="5" id="KW-1185">Reference proteome</keyword>
<proteinExistence type="predicted"/>
<dbReference type="PROSITE" id="PS51257">
    <property type="entry name" value="PROKAR_LIPOPROTEIN"/>
    <property type="match status" value="1"/>
</dbReference>
<dbReference type="Gene3D" id="1.20.1260.10">
    <property type="match status" value="1"/>
</dbReference>
<dbReference type="Pfam" id="PF03713">
    <property type="entry name" value="DUF305"/>
    <property type="match status" value="1"/>
</dbReference>
<feature type="domain" description="DUF305" evidence="3">
    <location>
        <begin position="74"/>
        <end position="219"/>
    </location>
</feature>
<feature type="signal peptide" evidence="2">
    <location>
        <begin position="1"/>
        <end position="24"/>
    </location>
</feature>
<evidence type="ECO:0000313" key="5">
    <source>
        <dbReference type="Proteomes" id="UP001235712"/>
    </source>
</evidence>
<dbReference type="RefSeq" id="WP_307239753.1">
    <property type="nucleotide sequence ID" value="NZ_JAUSQZ010000001.1"/>
</dbReference>
<keyword evidence="2" id="KW-0732">Signal</keyword>
<accession>A0ABT9NZ52</accession>
<feature type="region of interest" description="Disordered" evidence="1">
    <location>
        <begin position="35"/>
        <end position="66"/>
    </location>
</feature>
<sequence>MALKGIRIVPLAAAAALLLGGCGAIDGLTISTDKGSASISTSEESGHEGHGTHASATTTADDGDSAESGYNAADVMFLQMMLARQAETAKLDALSDGGTLSKEAKALVAAIGSTEVEESEQMTAWLEKWGEKTDADDDADLHKEHGGVTTLTKGDISNLKSAAGSDFQTTFLNLLIAQQSNGAEIAQYVIRNGENSDVIELAERQKESRSAQVQQMLGILSS</sequence>
<evidence type="ECO:0000259" key="3">
    <source>
        <dbReference type="Pfam" id="PF03713"/>
    </source>
</evidence>
<organism evidence="4 5">
    <name type="scientific">Kineosporia succinea</name>
    <dbReference type="NCBI Taxonomy" id="84632"/>
    <lineage>
        <taxon>Bacteria</taxon>
        <taxon>Bacillati</taxon>
        <taxon>Actinomycetota</taxon>
        <taxon>Actinomycetes</taxon>
        <taxon>Kineosporiales</taxon>
        <taxon>Kineosporiaceae</taxon>
        <taxon>Kineosporia</taxon>
    </lineage>
</organism>
<evidence type="ECO:0000256" key="1">
    <source>
        <dbReference type="SAM" id="MobiDB-lite"/>
    </source>
</evidence>
<reference evidence="4 5" key="1">
    <citation type="submission" date="2023-07" db="EMBL/GenBank/DDBJ databases">
        <title>Sequencing the genomes of 1000 actinobacteria strains.</title>
        <authorList>
            <person name="Klenk H.-P."/>
        </authorList>
    </citation>
    <scope>NUCLEOTIDE SEQUENCE [LARGE SCALE GENOMIC DNA]</scope>
    <source>
        <strain evidence="4 5">DSM 44388</strain>
    </source>
</reference>
<evidence type="ECO:0000313" key="4">
    <source>
        <dbReference type="EMBL" id="MDP9825699.1"/>
    </source>
</evidence>
<protein>
    <submittedName>
        <fullName evidence="4">Uncharacterized protein (DUF305 family)</fullName>
    </submittedName>
</protein>
<name>A0ABT9NZ52_9ACTN</name>
<dbReference type="EMBL" id="JAUSQZ010000001">
    <property type="protein sequence ID" value="MDP9825699.1"/>
    <property type="molecule type" value="Genomic_DNA"/>
</dbReference>
<dbReference type="InterPro" id="IPR012347">
    <property type="entry name" value="Ferritin-like"/>
</dbReference>
<dbReference type="InterPro" id="IPR005183">
    <property type="entry name" value="DUF305_CopM-like"/>
</dbReference>
<evidence type="ECO:0000256" key="2">
    <source>
        <dbReference type="SAM" id="SignalP"/>
    </source>
</evidence>
<dbReference type="PANTHER" id="PTHR36933:SF1">
    <property type="entry name" value="SLL0788 PROTEIN"/>
    <property type="match status" value="1"/>
</dbReference>
<feature type="chain" id="PRO_5046627919" evidence="2">
    <location>
        <begin position="25"/>
        <end position="222"/>
    </location>
</feature>